<name>A0A0E9UHU1_ANGAN</name>
<reference evidence="1" key="1">
    <citation type="submission" date="2014-11" db="EMBL/GenBank/DDBJ databases">
        <authorList>
            <person name="Amaro Gonzalez C."/>
        </authorList>
    </citation>
    <scope>NUCLEOTIDE SEQUENCE</scope>
</reference>
<proteinExistence type="predicted"/>
<sequence>MLGEHVRVVVCTSAGTSRGEQKSVLGPCPPCRGAAAARCRSGGPTWPGRGR</sequence>
<protein>
    <submittedName>
        <fullName evidence="1">Uncharacterized protein</fullName>
    </submittedName>
</protein>
<dbReference type="AlphaFoldDB" id="A0A0E9UHU1"/>
<organism evidence="1">
    <name type="scientific">Anguilla anguilla</name>
    <name type="common">European freshwater eel</name>
    <name type="synonym">Muraena anguilla</name>
    <dbReference type="NCBI Taxonomy" id="7936"/>
    <lineage>
        <taxon>Eukaryota</taxon>
        <taxon>Metazoa</taxon>
        <taxon>Chordata</taxon>
        <taxon>Craniata</taxon>
        <taxon>Vertebrata</taxon>
        <taxon>Euteleostomi</taxon>
        <taxon>Actinopterygii</taxon>
        <taxon>Neopterygii</taxon>
        <taxon>Teleostei</taxon>
        <taxon>Anguilliformes</taxon>
        <taxon>Anguillidae</taxon>
        <taxon>Anguilla</taxon>
    </lineage>
</organism>
<evidence type="ECO:0000313" key="1">
    <source>
        <dbReference type="EMBL" id="JAH65301.1"/>
    </source>
</evidence>
<dbReference type="EMBL" id="GBXM01043276">
    <property type="protein sequence ID" value="JAH65301.1"/>
    <property type="molecule type" value="Transcribed_RNA"/>
</dbReference>
<accession>A0A0E9UHU1</accession>
<reference evidence="1" key="2">
    <citation type="journal article" date="2015" name="Fish Shellfish Immunol.">
        <title>Early steps in the European eel (Anguilla anguilla)-Vibrio vulnificus interaction in the gills: Role of the RtxA13 toxin.</title>
        <authorList>
            <person name="Callol A."/>
            <person name="Pajuelo D."/>
            <person name="Ebbesson L."/>
            <person name="Teles M."/>
            <person name="MacKenzie S."/>
            <person name="Amaro C."/>
        </authorList>
    </citation>
    <scope>NUCLEOTIDE SEQUENCE</scope>
</reference>